<accession>A0A9P0XG57</accession>
<keyword evidence="3" id="KW-1185">Reference proteome</keyword>
<organism evidence="2 3">
    <name type="scientific">Pieris brassicae</name>
    <name type="common">White butterfly</name>
    <name type="synonym">Large white butterfly</name>
    <dbReference type="NCBI Taxonomy" id="7116"/>
    <lineage>
        <taxon>Eukaryota</taxon>
        <taxon>Metazoa</taxon>
        <taxon>Ecdysozoa</taxon>
        <taxon>Arthropoda</taxon>
        <taxon>Hexapoda</taxon>
        <taxon>Insecta</taxon>
        <taxon>Pterygota</taxon>
        <taxon>Neoptera</taxon>
        <taxon>Endopterygota</taxon>
        <taxon>Lepidoptera</taxon>
        <taxon>Glossata</taxon>
        <taxon>Ditrysia</taxon>
        <taxon>Papilionoidea</taxon>
        <taxon>Pieridae</taxon>
        <taxon>Pierinae</taxon>
        <taxon>Pieris</taxon>
    </lineage>
</organism>
<evidence type="ECO:0000256" key="1">
    <source>
        <dbReference type="SAM" id="Phobius"/>
    </source>
</evidence>
<proteinExistence type="predicted"/>
<evidence type="ECO:0000313" key="3">
    <source>
        <dbReference type="Proteomes" id="UP001152562"/>
    </source>
</evidence>
<keyword evidence="1" id="KW-0812">Transmembrane</keyword>
<comment type="caution">
    <text evidence="2">The sequence shown here is derived from an EMBL/GenBank/DDBJ whole genome shotgun (WGS) entry which is preliminary data.</text>
</comment>
<evidence type="ECO:0000313" key="2">
    <source>
        <dbReference type="EMBL" id="CAH4033612.1"/>
    </source>
</evidence>
<keyword evidence="1" id="KW-0472">Membrane</keyword>
<keyword evidence="1" id="KW-1133">Transmembrane helix</keyword>
<reference evidence="2" key="1">
    <citation type="submission" date="2022-05" db="EMBL/GenBank/DDBJ databases">
        <authorList>
            <person name="Okamura Y."/>
        </authorList>
    </citation>
    <scope>NUCLEOTIDE SEQUENCE</scope>
</reference>
<protein>
    <submittedName>
        <fullName evidence="2">Uncharacterized protein</fullName>
    </submittedName>
</protein>
<sequence>MKSFTKSEDCIVNRIKHKNANCSRVKMVLGDSKIQKTRDNTWLVILKREEIVRAQCGTNTSYHRASGIHLITVTEDCRAEVANMTLQSYVTKLDLDEIIPLPQKQDSPVDVVRYQVKLQDLELDNVRQLLDKAEDLEKQGDINDWPKMMTTPSWTTIILYLLLICAVSWKVYKKLSSRCTKNARKITPTSEDTGGSCKISFSLKDGGVTKATLGNR</sequence>
<dbReference type="Proteomes" id="UP001152562">
    <property type="component" value="Unassembled WGS sequence"/>
</dbReference>
<dbReference type="AlphaFoldDB" id="A0A9P0XG57"/>
<gene>
    <name evidence="2" type="ORF">PIBRA_LOCUS9882</name>
</gene>
<name>A0A9P0XG57_PIEBR</name>
<feature type="transmembrane region" description="Helical" evidence="1">
    <location>
        <begin position="153"/>
        <end position="172"/>
    </location>
</feature>
<dbReference type="EMBL" id="CALOZG010000032">
    <property type="protein sequence ID" value="CAH4033612.1"/>
    <property type="molecule type" value="Genomic_DNA"/>
</dbReference>